<keyword evidence="2" id="KW-0547">Nucleotide-binding</keyword>
<accession>F0QQY1</accession>
<dbReference type="EMBL" id="CP002525">
    <property type="protein sequence ID" value="ADX97901.1"/>
    <property type="molecule type" value="Genomic_DNA"/>
</dbReference>
<dbReference type="InterPro" id="IPR045086">
    <property type="entry name" value="OBG_GTPase"/>
</dbReference>
<dbReference type="Gene3D" id="3.30.300.350">
    <property type="entry name" value="GTP-binding protein OBG, C-terminal domain"/>
    <property type="match status" value="1"/>
</dbReference>
<organism evidence="8 9">
    <name type="scientific">Mycoplasma suis (strain Illinois)</name>
    <dbReference type="NCBI Taxonomy" id="768700"/>
    <lineage>
        <taxon>Bacteria</taxon>
        <taxon>Bacillati</taxon>
        <taxon>Mycoplasmatota</taxon>
        <taxon>Mollicutes</taxon>
        <taxon>Mycoplasmataceae</taxon>
        <taxon>Mycoplasma</taxon>
    </lineage>
</organism>
<evidence type="ECO:0000313" key="8">
    <source>
        <dbReference type="EMBL" id="ADX97901.1"/>
    </source>
</evidence>
<keyword evidence="4" id="KW-0460">Magnesium</keyword>
<dbReference type="PANTHER" id="PTHR11702:SF44">
    <property type="entry name" value="GTP-BINDING PROTEIN OBGC, CHLOROPLASTIC"/>
    <property type="match status" value="1"/>
</dbReference>
<dbReference type="PROSITE" id="PS51883">
    <property type="entry name" value="OBG"/>
    <property type="match status" value="1"/>
</dbReference>
<dbReference type="SUPFAM" id="SSF82051">
    <property type="entry name" value="Obg GTP-binding protein N-terminal domain"/>
    <property type="match status" value="1"/>
</dbReference>
<dbReference type="Pfam" id="PF09269">
    <property type="entry name" value="DUF1967"/>
    <property type="match status" value="1"/>
</dbReference>
<dbReference type="PROSITE" id="PS51881">
    <property type="entry name" value="OCT"/>
    <property type="match status" value="1"/>
</dbReference>
<dbReference type="KEGG" id="mss:MSU_0361"/>
<dbReference type="GO" id="GO:0003924">
    <property type="term" value="F:GTPase activity"/>
    <property type="evidence" value="ECO:0007669"/>
    <property type="project" value="InterPro"/>
</dbReference>
<dbReference type="Pfam" id="PF01018">
    <property type="entry name" value="GTP1_OBG"/>
    <property type="match status" value="1"/>
</dbReference>
<dbReference type="HOGENOM" id="CLU_703625_0_0_14"/>
<dbReference type="AlphaFoldDB" id="F0QQY1"/>
<feature type="domain" description="Obg" evidence="7">
    <location>
        <begin position="1"/>
        <end position="156"/>
    </location>
</feature>
<dbReference type="InterPro" id="IPR006169">
    <property type="entry name" value="GTP1_OBG_dom"/>
</dbReference>
<proteinExistence type="predicted"/>
<dbReference type="GO" id="GO:0005525">
    <property type="term" value="F:GTP binding"/>
    <property type="evidence" value="ECO:0007669"/>
    <property type="project" value="UniProtKB-KW"/>
</dbReference>
<reference evidence="8 9" key="1">
    <citation type="journal article" date="2011" name="J. Bacteriol.">
        <title>Complete genome sequences of two hemotropic Mycoplasmas, Mycoplasma haemofelis strain Ohio2 and Mycoplasma suis strain Illinois.</title>
        <authorList>
            <person name="Messick J.B."/>
            <person name="Santos A.P."/>
            <person name="Guimaraes A.M."/>
        </authorList>
    </citation>
    <scope>NUCLEOTIDE SEQUENCE [LARGE SCALE GENOMIC DNA]</scope>
    <source>
        <strain evidence="8 9">Illinois</strain>
    </source>
</reference>
<evidence type="ECO:0000259" key="6">
    <source>
        <dbReference type="PROSITE" id="PS51881"/>
    </source>
</evidence>
<keyword evidence="1" id="KW-0963">Cytoplasm</keyword>
<feature type="domain" description="OCT" evidence="6">
    <location>
        <begin position="314"/>
        <end position="390"/>
    </location>
</feature>
<dbReference type="SUPFAM" id="SSF102741">
    <property type="entry name" value="Obg GTP-binding protein C-terminal domain"/>
    <property type="match status" value="1"/>
</dbReference>
<evidence type="ECO:0000256" key="1">
    <source>
        <dbReference type="ARBA" id="ARBA00022490"/>
    </source>
</evidence>
<keyword evidence="3" id="KW-0378">Hydrolase</keyword>
<evidence type="ECO:0000256" key="3">
    <source>
        <dbReference type="ARBA" id="ARBA00022801"/>
    </source>
</evidence>
<sequence>MSSYVKIKLQAGRGGDGIISWARNRYNSRMGPNGGNGGNGGSIYLVVNKKINDFSSINRYLWKAENGFPGQRDSKFGLKGRDISIDIPENTEVYDFGEKIKRTTVTSDSPTYLVCRGGRGGRGNKSFKSARYQSPQLYELGEKGEQKEILLILSKFKRIGIINLLDSENKAQNNWENLREELCSQLSGIEFFDFPSEIFSKNINDFYSAHLELCRLFICVIHFDFLKGLQNLLLSIENKLKERGFSKLLKIIYFDNEESLELSDDCIYINNLGDSDFSKVSSKLNWELSQFQGLPCFKSSQVIDEEGFIEYSDEILPEKEELKILKNENVWEIQSSRLNYWTSRIPQTTWHNLERLREKLKIEEIMKILKKQGGIEGEIIRIYNFETTIY</sequence>
<gene>
    <name evidence="8" type="primary">obgE</name>
    <name evidence="8" type="ordered locus">MSU_0361</name>
</gene>
<dbReference type="RefSeq" id="WP_013609806.1">
    <property type="nucleotide sequence ID" value="NC_015155.1"/>
</dbReference>
<dbReference type="NCBIfam" id="TIGR03595">
    <property type="entry name" value="Obg_CgtA_exten"/>
    <property type="match status" value="1"/>
</dbReference>
<evidence type="ECO:0000256" key="5">
    <source>
        <dbReference type="ARBA" id="ARBA00023134"/>
    </source>
</evidence>
<evidence type="ECO:0000256" key="2">
    <source>
        <dbReference type="ARBA" id="ARBA00022741"/>
    </source>
</evidence>
<evidence type="ECO:0000256" key="4">
    <source>
        <dbReference type="ARBA" id="ARBA00022842"/>
    </source>
</evidence>
<name>F0QQY1_MYCSL</name>
<dbReference type="GO" id="GO:0042254">
    <property type="term" value="P:ribosome biogenesis"/>
    <property type="evidence" value="ECO:0007669"/>
    <property type="project" value="UniProtKB-UniRule"/>
</dbReference>
<dbReference type="Gene3D" id="2.70.210.12">
    <property type="entry name" value="GTP1/OBG domain"/>
    <property type="match status" value="1"/>
</dbReference>
<dbReference type="Proteomes" id="UP000007484">
    <property type="component" value="Chromosome"/>
</dbReference>
<dbReference type="STRING" id="768700.MSU_0361"/>
<dbReference type="FunFam" id="2.70.210.12:FF:000001">
    <property type="entry name" value="GTPase Obg"/>
    <property type="match status" value="1"/>
</dbReference>
<keyword evidence="5" id="KW-0342">GTP-binding</keyword>
<dbReference type="PANTHER" id="PTHR11702">
    <property type="entry name" value="DEVELOPMENTALLY REGULATED GTP-BINDING PROTEIN-RELATED"/>
    <property type="match status" value="1"/>
</dbReference>
<evidence type="ECO:0000259" key="7">
    <source>
        <dbReference type="PROSITE" id="PS51883"/>
    </source>
</evidence>
<dbReference type="InterPro" id="IPR036726">
    <property type="entry name" value="GTP1_OBG_dom_sf"/>
</dbReference>
<evidence type="ECO:0000313" key="9">
    <source>
        <dbReference type="Proteomes" id="UP000007484"/>
    </source>
</evidence>
<dbReference type="InterPro" id="IPR015349">
    <property type="entry name" value="OCT_dom"/>
</dbReference>
<protein>
    <submittedName>
        <fullName evidence="8">GTPase ObgE</fullName>
    </submittedName>
</protein>
<dbReference type="InterPro" id="IPR036346">
    <property type="entry name" value="GTP-bd_prot_GTP1/OBG_C_sf"/>
</dbReference>
<keyword evidence="9" id="KW-1185">Reference proteome</keyword>